<evidence type="ECO:0000313" key="1">
    <source>
        <dbReference type="EMBL" id="CAD8085526.1"/>
    </source>
</evidence>
<dbReference type="EMBL" id="CAJJDM010000077">
    <property type="protein sequence ID" value="CAD8085526.1"/>
    <property type="molecule type" value="Genomic_DNA"/>
</dbReference>
<organism evidence="1 2">
    <name type="scientific">Paramecium primaurelia</name>
    <dbReference type="NCBI Taxonomy" id="5886"/>
    <lineage>
        <taxon>Eukaryota</taxon>
        <taxon>Sar</taxon>
        <taxon>Alveolata</taxon>
        <taxon>Ciliophora</taxon>
        <taxon>Intramacronucleata</taxon>
        <taxon>Oligohymenophorea</taxon>
        <taxon>Peniculida</taxon>
        <taxon>Parameciidae</taxon>
        <taxon>Paramecium</taxon>
    </lineage>
</organism>
<keyword evidence="2" id="KW-1185">Reference proteome</keyword>
<protein>
    <submittedName>
        <fullName evidence="1">Uncharacterized protein</fullName>
    </submittedName>
</protein>
<dbReference type="OMA" id="YEMNKSE"/>
<sequence>MITQQKLSEIFKSIRNEKYPSFTSYIQKQVENQNQFQYKLEPKKKNNQILYKQDLEDQIPQPQLVRDYFFEPPVIERVTSKIIEDSVIHQSEIMQDQKLKMQQQKELIIKKKYEMNKSEQLKFEEDKKQGPLNQVVYFLKNFLDTILGEVINTM</sequence>
<name>A0A8S1N6P7_PARPR</name>
<reference evidence="1" key="1">
    <citation type="submission" date="2021-01" db="EMBL/GenBank/DDBJ databases">
        <authorList>
            <consortium name="Genoscope - CEA"/>
            <person name="William W."/>
        </authorList>
    </citation>
    <scope>NUCLEOTIDE SEQUENCE</scope>
</reference>
<gene>
    <name evidence="1" type="ORF">PPRIM_AZ9-3.1.T0740180</name>
</gene>
<comment type="caution">
    <text evidence="1">The sequence shown here is derived from an EMBL/GenBank/DDBJ whole genome shotgun (WGS) entry which is preliminary data.</text>
</comment>
<proteinExistence type="predicted"/>
<accession>A0A8S1N6P7</accession>
<dbReference type="AlphaFoldDB" id="A0A8S1N6P7"/>
<dbReference type="Proteomes" id="UP000688137">
    <property type="component" value="Unassembled WGS sequence"/>
</dbReference>
<evidence type="ECO:0000313" key="2">
    <source>
        <dbReference type="Proteomes" id="UP000688137"/>
    </source>
</evidence>